<keyword evidence="14" id="KW-0732">Signal</keyword>
<dbReference type="PRINTS" id="PR00237">
    <property type="entry name" value="GPCRRHODOPSN"/>
</dbReference>
<name>A0ABM0KAK5_APLCA</name>
<comment type="subcellular location">
    <subcellularLocation>
        <location evidence="1">Cell membrane</location>
        <topology evidence="1">Multi-pass membrane protein</topology>
    </subcellularLocation>
</comment>
<evidence type="ECO:0000256" key="13">
    <source>
        <dbReference type="SAM" id="Phobius"/>
    </source>
</evidence>
<dbReference type="Gene3D" id="3.80.10.10">
    <property type="entry name" value="Ribonuclease Inhibitor"/>
    <property type="match status" value="1"/>
</dbReference>
<evidence type="ECO:0000256" key="6">
    <source>
        <dbReference type="ARBA" id="ARBA00022989"/>
    </source>
</evidence>
<evidence type="ECO:0000256" key="12">
    <source>
        <dbReference type="PROSITE-ProRule" id="PRU00124"/>
    </source>
</evidence>
<dbReference type="InterPro" id="IPR002131">
    <property type="entry name" value="Gphrmn_rcpt_fam"/>
</dbReference>
<feature type="disulfide bond" evidence="12">
    <location>
        <begin position="741"/>
        <end position="753"/>
    </location>
</feature>
<dbReference type="PROSITE" id="PS50041">
    <property type="entry name" value="C_TYPE_LECTIN_2"/>
    <property type="match status" value="1"/>
</dbReference>
<dbReference type="PROSITE" id="PS50068">
    <property type="entry name" value="LDLRA_2"/>
    <property type="match status" value="2"/>
</dbReference>
<evidence type="ECO:0000256" key="8">
    <source>
        <dbReference type="ARBA" id="ARBA00023136"/>
    </source>
</evidence>
<keyword evidence="3" id="KW-0433">Leucine-rich repeat</keyword>
<evidence type="ECO:0000256" key="4">
    <source>
        <dbReference type="ARBA" id="ARBA00022692"/>
    </source>
</evidence>
<keyword evidence="11" id="KW-0807">Transducer</keyword>
<dbReference type="SMART" id="SM00192">
    <property type="entry name" value="LDLa"/>
    <property type="match status" value="4"/>
</dbReference>
<evidence type="ECO:0000313" key="17">
    <source>
        <dbReference type="Proteomes" id="UP000694888"/>
    </source>
</evidence>
<keyword evidence="5" id="KW-0677">Repeat</keyword>
<dbReference type="CDD" id="cd00112">
    <property type="entry name" value="LDLa"/>
    <property type="match status" value="3"/>
</dbReference>
<dbReference type="Pfam" id="PF00059">
    <property type="entry name" value="Lectin_C"/>
    <property type="match status" value="1"/>
</dbReference>
<feature type="transmembrane region" description="Helical" evidence="13">
    <location>
        <begin position="1140"/>
        <end position="1161"/>
    </location>
</feature>
<dbReference type="Gene3D" id="1.20.1070.10">
    <property type="entry name" value="Rhodopsin 7-helix transmembrane proteins"/>
    <property type="match status" value="1"/>
</dbReference>
<dbReference type="InterPro" id="IPR036055">
    <property type="entry name" value="LDL_receptor-like_sf"/>
</dbReference>
<feature type="domain" description="C-type lectin" evidence="15">
    <location>
        <begin position="289"/>
        <end position="412"/>
    </location>
</feature>
<dbReference type="Pfam" id="PF00001">
    <property type="entry name" value="7tm_1"/>
    <property type="match status" value="1"/>
</dbReference>
<evidence type="ECO:0000256" key="2">
    <source>
        <dbReference type="ARBA" id="ARBA00022475"/>
    </source>
</evidence>
<comment type="caution">
    <text evidence="12">Lacks conserved residue(s) required for the propagation of feature annotation.</text>
</comment>
<evidence type="ECO:0000259" key="15">
    <source>
        <dbReference type="PROSITE" id="PS50041"/>
    </source>
</evidence>
<keyword evidence="17" id="KW-1185">Reference proteome</keyword>
<dbReference type="InterPro" id="IPR002172">
    <property type="entry name" value="LDrepeatLR_classA_rpt"/>
</dbReference>
<dbReference type="SUPFAM" id="SSF56436">
    <property type="entry name" value="C-type lectin-like"/>
    <property type="match status" value="1"/>
</dbReference>
<dbReference type="SUPFAM" id="SSF81321">
    <property type="entry name" value="Family A G protein-coupled receptor-like"/>
    <property type="match status" value="1"/>
</dbReference>
<evidence type="ECO:0000259" key="16">
    <source>
        <dbReference type="PROSITE" id="PS50262"/>
    </source>
</evidence>
<feature type="transmembrane region" description="Helical" evidence="13">
    <location>
        <begin position="1246"/>
        <end position="1271"/>
    </location>
</feature>
<feature type="disulfide bond" evidence="12">
    <location>
        <begin position="760"/>
        <end position="775"/>
    </location>
</feature>
<dbReference type="InterPro" id="IPR016187">
    <property type="entry name" value="CTDL_fold"/>
</dbReference>
<dbReference type="PANTHER" id="PTHR24372">
    <property type="entry name" value="GLYCOPROTEIN HORMONE RECEPTOR"/>
    <property type="match status" value="1"/>
</dbReference>
<feature type="domain" description="G-protein coupled receptors family 1 profile" evidence="16">
    <location>
        <begin position="1033"/>
        <end position="1297"/>
    </location>
</feature>
<feature type="disulfide bond" evidence="12">
    <location>
        <begin position="703"/>
        <end position="715"/>
    </location>
</feature>
<sequence>MSRHTQLIASWLLFVSTQLHLPGCSASLYERTCCQSGSPFINQYGPRPPKYHVPKNLLFPLVDDCSSSPLDLLLVADGSTEYRDHLGKQMEFFSKFLEVFNSGRTDDFTRVNVSLALSCRRNGTTRLDVHFGFGEFSNITDLRQALLSDNASYPDPPHCQASNIGQVHGVSVGHVNTSLTPARNTVIVVVVFDLYGSQYSFNSSDAHVDATINIRILTIVIMKTLQDYRYSTPSVTQLSRQTPGTVAFSVIEELPIDQGVPIIVCHKCYPGWFWDKSDPHKRSLGASHLAFSCYKILPERKIHWIGANKMCGEQSSSLVSIETLDEKQFLEKELLKHNTGNKANMCSESKRFFIGLRRVSGVFRAQYRWVSGLPLVYSPWTEGDFVGVEAGSCVTYKPDCPKSTLRWKSLGCGDEIDAMAVCEATAKMVEEENIEVKSTVSEEKREEALRRGEVAFQLSGDYTFPKGVLRSASYLPPPDSMNKEISFSFYSAGRNKTRTSSNDVKRFQCYRSEYRIPYSKVCDGVCDCPAQDDESVCQLRDRSRDCPYDDYFGGSPPEMDAVYCPREWLGPGACGELMCPDGRSLPTHWFLDGQPDCSTCQGDTSLELAIAARHGVTDCVFSCNRTDCVTRAMLGDKIVDCTGPEGPLDQTLGRLEHSTCYGDNDTSGLTNWGPRCVYFRDPTGGVLGCQNFQHLQNCSHFVCPEGYVKCPNSYCIPVNYVHDYHQDCPLGEDESVMRVDCGGLFQCVMSRQCLHPDRVCDNFRDCPAGDDELSCDVSCREGFLCVSGTLVKAGYNTSVPLTDLSFVDSRTRYLDISGIDTSAGVSTLLCDVTEKLMHVNMSACNMADPDFKICSGRNLVSVLTLDLSYNALNNAHMDEIMSHLLEIRYLNISHNPHVTVARIPRTLRKLVEIDLSFTGVHTLEILPVLHLVHLNLRGTNLSTIRPGLFPQGMSMATLDLRQTPPIAYSLASFDGVTISSLLADTYKLCCPQLHKTLHSCQAPVDPFSSCSDLIGGEYMRVLLWLIGVAALLGNFTAVVNRLMCDRSSLRMAYGHFVAHLSIADFLMGVYLLIIASADNYFRNIYFMHETGWKQGPVCKFAGFLSTLSSEISMFFILLVTLDRFLVIKFPFGQYRISGRYVHVLCALAWLLGLSIALLPFVPSFRHWQTYTFTGVCLGLPLGDRSVPGFRFSLAVFVFLNLFLFLLIAAGQLVIYRALVEVRKSVANQTSSSAMRRAQDVEISRRLFLVAATDFVCWFPVGIMGLIAMAGHPLGYQVYAWSAILIVPINSAINPFLYNLTFVVNAARSIIARRWRKRQDETHELSTGRVPTISHRVNKRMD</sequence>
<evidence type="ECO:0000256" key="9">
    <source>
        <dbReference type="ARBA" id="ARBA00023157"/>
    </source>
</evidence>
<dbReference type="Gene3D" id="3.10.100.10">
    <property type="entry name" value="Mannose-Binding Protein A, subunit A"/>
    <property type="match status" value="1"/>
</dbReference>
<feature type="transmembrane region" description="Helical" evidence="13">
    <location>
        <begin position="1056"/>
        <end position="1077"/>
    </location>
</feature>
<dbReference type="RefSeq" id="XP_005112933.2">
    <property type="nucleotide sequence ID" value="XM_005112876.3"/>
</dbReference>
<dbReference type="PANTHER" id="PTHR24372:SF77">
    <property type="entry name" value="G-PROTEIN COUPLED RECEPTORS FAMILY 1 PROFILE DOMAIN-CONTAINING PROTEIN"/>
    <property type="match status" value="1"/>
</dbReference>
<dbReference type="Proteomes" id="UP000694888">
    <property type="component" value="Unplaced"/>
</dbReference>
<dbReference type="SUPFAM" id="SSF52058">
    <property type="entry name" value="L domain-like"/>
    <property type="match status" value="1"/>
</dbReference>
<proteinExistence type="predicted"/>
<dbReference type="InterPro" id="IPR016186">
    <property type="entry name" value="C-type_lectin-like/link_sf"/>
</dbReference>
<evidence type="ECO:0000256" key="1">
    <source>
        <dbReference type="ARBA" id="ARBA00004651"/>
    </source>
</evidence>
<dbReference type="GeneID" id="101853434"/>
<keyword evidence="6 13" id="KW-1133">Transmembrane helix</keyword>
<evidence type="ECO:0000313" key="18">
    <source>
        <dbReference type="RefSeq" id="XP_005112933.2"/>
    </source>
</evidence>
<gene>
    <name evidence="18" type="primary">LOC101853434</name>
</gene>
<protein>
    <submittedName>
        <fullName evidence="18">G-protein coupled receptor GRL101-like</fullName>
    </submittedName>
</protein>
<evidence type="ECO:0000256" key="11">
    <source>
        <dbReference type="ARBA" id="ARBA00023224"/>
    </source>
</evidence>
<feature type="signal peptide" evidence="14">
    <location>
        <begin position="1"/>
        <end position="26"/>
    </location>
</feature>
<keyword evidence="8 13" id="KW-0472">Membrane</keyword>
<dbReference type="PROSITE" id="PS50262">
    <property type="entry name" value="G_PROTEIN_RECEP_F1_2"/>
    <property type="match status" value="1"/>
</dbReference>
<dbReference type="InterPro" id="IPR000276">
    <property type="entry name" value="GPCR_Rhodpsn"/>
</dbReference>
<dbReference type="SMART" id="SM00034">
    <property type="entry name" value="CLECT"/>
    <property type="match status" value="1"/>
</dbReference>
<dbReference type="InterPro" id="IPR017452">
    <property type="entry name" value="GPCR_Rhodpsn_7TM"/>
</dbReference>
<evidence type="ECO:0000256" key="5">
    <source>
        <dbReference type="ARBA" id="ARBA00022737"/>
    </source>
</evidence>
<accession>A0ABM0KAK5</accession>
<evidence type="ECO:0000256" key="3">
    <source>
        <dbReference type="ARBA" id="ARBA00022614"/>
    </source>
</evidence>
<dbReference type="CDD" id="cd00037">
    <property type="entry name" value="CLECT"/>
    <property type="match status" value="1"/>
</dbReference>
<feature type="transmembrane region" description="Helical" evidence="13">
    <location>
        <begin position="1277"/>
        <end position="1306"/>
    </location>
</feature>
<organism evidence="17 18">
    <name type="scientific">Aplysia californica</name>
    <name type="common">California sea hare</name>
    <dbReference type="NCBI Taxonomy" id="6500"/>
    <lineage>
        <taxon>Eukaryota</taxon>
        <taxon>Metazoa</taxon>
        <taxon>Spiralia</taxon>
        <taxon>Lophotrochozoa</taxon>
        <taxon>Mollusca</taxon>
        <taxon>Gastropoda</taxon>
        <taxon>Heterobranchia</taxon>
        <taxon>Euthyneura</taxon>
        <taxon>Tectipleura</taxon>
        <taxon>Aplysiida</taxon>
        <taxon>Aplysioidea</taxon>
        <taxon>Aplysiidae</taxon>
        <taxon>Aplysia</taxon>
    </lineage>
</organism>
<dbReference type="SUPFAM" id="SSF57424">
    <property type="entry name" value="LDL receptor-like module"/>
    <property type="match status" value="3"/>
</dbReference>
<keyword evidence="7" id="KW-0297">G-protein coupled receptor</keyword>
<dbReference type="Gene3D" id="4.10.400.10">
    <property type="entry name" value="Low-density Lipoprotein Receptor"/>
    <property type="match status" value="3"/>
</dbReference>
<evidence type="ECO:0000256" key="10">
    <source>
        <dbReference type="ARBA" id="ARBA00023170"/>
    </source>
</evidence>
<feature type="transmembrane region" description="Helical" evidence="13">
    <location>
        <begin position="1191"/>
        <end position="1214"/>
    </location>
</feature>
<dbReference type="InterPro" id="IPR032675">
    <property type="entry name" value="LRR_dom_sf"/>
</dbReference>
<keyword evidence="10" id="KW-0675">Receptor</keyword>
<feature type="disulfide bond" evidence="12">
    <location>
        <begin position="710"/>
        <end position="728"/>
    </location>
</feature>
<feature type="chain" id="PRO_5046572195" evidence="14">
    <location>
        <begin position="27"/>
        <end position="1341"/>
    </location>
</feature>
<evidence type="ECO:0000256" key="14">
    <source>
        <dbReference type="SAM" id="SignalP"/>
    </source>
</evidence>
<dbReference type="InterPro" id="IPR001304">
    <property type="entry name" value="C-type_lectin-like"/>
</dbReference>
<feature type="transmembrane region" description="Helical" evidence="13">
    <location>
        <begin position="1100"/>
        <end position="1119"/>
    </location>
</feature>
<evidence type="ECO:0000256" key="7">
    <source>
        <dbReference type="ARBA" id="ARBA00023040"/>
    </source>
</evidence>
<dbReference type="PRINTS" id="PR00373">
    <property type="entry name" value="GLYCHORMONER"/>
</dbReference>
<feature type="transmembrane region" description="Helical" evidence="13">
    <location>
        <begin position="1021"/>
        <end position="1044"/>
    </location>
</feature>
<reference evidence="18" key="1">
    <citation type="submission" date="2025-08" db="UniProtKB">
        <authorList>
            <consortium name="RefSeq"/>
        </authorList>
    </citation>
    <scope>IDENTIFICATION</scope>
</reference>
<keyword evidence="9 12" id="KW-1015">Disulfide bond</keyword>
<keyword evidence="4 13" id="KW-0812">Transmembrane</keyword>
<keyword evidence="2" id="KW-1003">Cell membrane</keyword>
<dbReference type="PROSITE" id="PS00237">
    <property type="entry name" value="G_PROTEIN_RECEP_F1_1"/>
    <property type="match status" value="1"/>
</dbReference>